<feature type="region of interest" description="Disordered" evidence="4">
    <location>
        <begin position="836"/>
        <end position="859"/>
    </location>
</feature>
<keyword evidence="7" id="KW-1185">Reference proteome</keyword>
<dbReference type="SMART" id="SM00800">
    <property type="entry name" value="uDENN"/>
    <property type="match status" value="1"/>
</dbReference>
<dbReference type="Proteomes" id="UP000355283">
    <property type="component" value="Unassembled WGS sequence"/>
</dbReference>
<feature type="domain" description="UDENN" evidence="5">
    <location>
        <begin position="350"/>
        <end position="827"/>
    </location>
</feature>
<reference evidence="6 7" key="1">
    <citation type="submission" date="2019-01" db="EMBL/GenBank/DDBJ databases">
        <title>Nuclear Genome Assembly of the Microalgal Biofuel strain Nannochloropsis salina CCMP1776.</title>
        <authorList>
            <person name="Hovde B."/>
        </authorList>
    </citation>
    <scope>NUCLEOTIDE SEQUENCE [LARGE SCALE GENOMIC DNA]</scope>
    <source>
        <strain evidence="6 7">CCMP1776</strain>
    </source>
</reference>
<dbReference type="SMART" id="SM00801">
    <property type="entry name" value="dDENN"/>
    <property type="match status" value="1"/>
</dbReference>
<evidence type="ECO:0000256" key="4">
    <source>
        <dbReference type="SAM" id="MobiDB-lite"/>
    </source>
</evidence>
<evidence type="ECO:0000313" key="7">
    <source>
        <dbReference type="Proteomes" id="UP000355283"/>
    </source>
</evidence>
<keyword evidence="1 3" id="KW-0853">WD repeat</keyword>
<dbReference type="InterPro" id="IPR020472">
    <property type="entry name" value="WD40_PAC1"/>
</dbReference>
<feature type="region of interest" description="Disordered" evidence="4">
    <location>
        <begin position="1441"/>
        <end position="1497"/>
    </location>
</feature>
<feature type="region of interest" description="Disordered" evidence="4">
    <location>
        <begin position="456"/>
        <end position="475"/>
    </location>
</feature>
<feature type="compositionally biased region" description="Acidic residues" evidence="4">
    <location>
        <begin position="927"/>
        <end position="943"/>
    </location>
</feature>
<feature type="compositionally biased region" description="Basic and acidic residues" evidence="4">
    <location>
        <begin position="1001"/>
        <end position="1010"/>
    </location>
</feature>
<accession>A0A4D9DBD8</accession>
<dbReference type="Pfam" id="PF03456">
    <property type="entry name" value="uDENN"/>
    <property type="match status" value="1"/>
</dbReference>
<feature type="region of interest" description="Disordered" evidence="4">
    <location>
        <begin position="1203"/>
        <end position="1233"/>
    </location>
</feature>
<dbReference type="InterPro" id="IPR001194">
    <property type="entry name" value="cDENN_dom"/>
</dbReference>
<feature type="repeat" description="WD" evidence="3">
    <location>
        <begin position="2033"/>
        <end position="2064"/>
    </location>
</feature>
<name>A0A4D9DBD8_9STRA</name>
<dbReference type="PRINTS" id="PR00320">
    <property type="entry name" value="GPROTEINBRPT"/>
</dbReference>
<evidence type="ECO:0000256" key="3">
    <source>
        <dbReference type="PROSITE-ProRule" id="PRU00221"/>
    </source>
</evidence>
<dbReference type="SMART" id="SM00320">
    <property type="entry name" value="WD40"/>
    <property type="match status" value="8"/>
</dbReference>
<feature type="compositionally biased region" description="Basic and acidic residues" evidence="4">
    <location>
        <begin position="461"/>
        <end position="473"/>
    </location>
</feature>
<dbReference type="InterPro" id="IPR035892">
    <property type="entry name" value="C2_domain_sf"/>
</dbReference>
<feature type="repeat" description="WD" evidence="3">
    <location>
        <begin position="1928"/>
        <end position="1964"/>
    </location>
</feature>
<dbReference type="PANTHER" id="PTHR19848:SF8">
    <property type="entry name" value="F-BOX AND WD REPEAT DOMAIN CONTAINING 7"/>
    <property type="match status" value="1"/>
</dbReference>
<feature type="region of interest" description="Disordered" evidence="4">
    <location>
        <begin position="194"/>
        <end position="217"/>
    </location>
</feature>
<protein>
    <recommendedName>
        <fullName evidence="5">UDENN domain-containing protein</fullName>
    </recommendedName>
</protein>
<dbReference type="InterPro" id="IPR019775">
    <property type="entry name" value="WD40_repeat_CS"/>
</dbReference>
<feature type="repeat" description="WD" evidence="3">
    <location>
        <begin position="1843"/>
        <end position="1886"/>
    </location>
</feature>
<dbReference type="InterPro" id="IPR005112">
    <property type="entry name" value="dDENN_dom"/>
</dbReference>
<feature type="repeat" description="WD" evidence="3">
    <location>
        <begin position="1887"/>
        <end position="1927"/>
    </location>
</feature>
<dbReference type="InterPro" id="IPR036322">
    <property type="entry name" value="WD40_repeat_dom_sf"/>
</dbReference>
<feature type="compositionally biased region" description="Basic and acidic residues" evidence="4">
    <location>
        <begin position="888"/>
        <end position="898"/>
    </location>
</feature>
<evidence type="ECO:0000256" key="1">
    <source>
        <dbReference type="ARBA" id="ARBA00022574"/>
    </source>
</evidence>
<feature type="compositionally biased region" description="Low complexity" evidence="4">
    <location>
        <begin position="1650"/>
        <end position="1671"/>
    </location>
</feature>
<dbReference type="Pfam" id="PF02141">
    <property type="entry name" value="DENN"/>
    <property type="match status" value="1"/>
</dbReference>
<feature type="repeat" description="WD" evidence="3">
    <location>
        <begin position="1735"/>
        <end position="1771"/>
    </location>
</feature>
<feature type="region of interest" description="Disordered" evidence="4">
    <location>
        <begin position="1028"/>
        <end position="1071"/>
    </location>
</feature>
<proteinExistence type="predicted"/>
<dbReference type="InterPro" id="IPR005113">
    <property type="entry name" value="uDENN_dom"/>
</dbReference>
<organism evidence="6 7">
    <name type="scientific">Nannochloropsis salina CCMP1776</name>
    <dbReference type="NCBI Taxonomy" id="1027361"/>
    <lineage>
        <taxon>Eukaryota</taxon>
        <taxon>Sar</taxon>
        <taxon>Stramenopiles</taxon>
        <taxon>Ochrophyta</taxon>
        <taxon>Eustigmatophyceae</taxon>
        <taxon>Eustigmatales</taxon>
        <taxon>Monodopsidaceae</taxon>
        <taxon>Microchloropsis</taxon>
        <taxon>Microchloropsis salina</taxon>
    </lineage>
</organism>
<dbReference type="Gene3D" id="3.30.450.200">
    <property type="match status" value="1"/>
</dbReference>
<feature type="region of interest" description="Disordered" evidence="4">
    <location>
        <begin position="1573"/>
        <end position="1611"/>
    </location>
</feature>
<dbReference type="Pfam" id="PF00400">
    <property type="entry name" value="WD40"/>
    <property type="match status" value="6"/>
</dbReference>
<feature type="compositionally biased region" description="Basic residues" evidence="4">
    <location>
        <begin position="1039"/>
        <end position="1051"/>
    </location>
</feature>
<sequence>MAHSILAKGGDTMEEQSQERDHRAGPGVKESIGSSLRASKGAADANGVLEVRVIEATDLIERPRERKQRSFFAGMAESSGVMSRAEYGWPYVTIRAGRDAPRRTMPGVMSMHAEEDRRGSHNNASLSSGMVAWHEDFVFGPVSSREEVVVTCYMHRRSAGPDGRSAQCSVVGDVHIPVNRLPEGHAIEQWYQLLPQQETPREDELGRSRPRPSRKGVVSKAAIKLRLYYQVKDPAFAPRGEGAVAFAGPETMGGTQGIGAEGVSATYPSPSSTTGAYGLDTPRSAQESQSQDEQQRQVMLSSAGGGLLSSAPGAEGGNGDPVEGASPRRLPTPSSMAELAQEELPTGLVDYFCIMGPRLDEATGLPSLHNGAILLRHPVEDKAGQPLPDSPQFFCFPAGMALAYGPSPPKPAPLAYTFVIKHSGVSSYGVCLHFHRRWEQLSKNVLSPSVGLLGVTGDTSQAHDRPSGQEDPKQQGTTVWAPVCFCLLTRVPVVQPLLNWLVHAYDHMDRLLPPTYDALLGDPLDPTSVPGAHLTDLLRTHIVQLTLEVPLPIPGALGVQFDFLGRPITCRLAGPGALPSLCYPLSPFLRTFSARNVLALVAAALTESKVLLHSHDLSVLPVMAESLLSLIYPLQWQHPYLVPLPRELLVVVETPTNYILGVHTEWLADVPRDSLKDVVCVDCDSGAVRLPPRPFNPPSFPPSVLYPLLRRLRGTVYPMLTRLDSASSRVSLDDLPITSTSAPSEISPASEEELRRLFLRCLAYLLSGYHDCVFYIDPNSPIFNRARFLAEYAPAEDHAFLSRLLDTQSFQAFLENQDGPSINLFRRTLFQAFSRATSRPPSPLPGETTSSPAGSTSFPSLKKCPADFRILMEEEESGNEWLETPGAGHRETHGEAWEQRPSAGRGGEECEVKLMLKIPPPPLYGETEGDESESDGSVDEDCDPATTRGEEAVPGGRQEFRFDGDQDQKGEGWEGVSEERDGSGRQRTSVRFNLGELENPGESKGDRGDSEIMSSDRMANMNTASEGLSTVVSAESNRHKEKRAKAKKARRPLNLPGLAVGSPPTRSSLEGSFGEADLDALMRKTMNLTGATYGRNVPAASHTGGHTGVDEGDSMDSSVVPARTVDLGSGYQGGAAEAKGPTNAATGVAWRKARRWSVEAAAGMMDVTVRDVARSFGLNFDLQRVMTRGHTIFGFFDDVSPSWGREQGSKGGEGSREGRATEGSWLGKEDDSLEKDGAGLQTGVLSGDMAKLNRCLAEAFSTEKPSKELFREVEIAFRARGVRTRFLAILSQPRSKRMIQRHQYLIGGGTSGHFRVHSTGFEALMQLASAVCDACVVDRDFPTAHALLQLMGKYYRVLEGVGGGNHAWAAATLRQGEGGAGAQQQHKEFLSSRLRHHQIYQCVELWMHVLEEQLGVGKGPTAARRDSTNVNSVNGFKLAKAPGAKTTNRDLPSVAEADDPSSVGTVDVKAGGKEKGSALEQGEAAAEETPGSEIDDAEVDPRKFILRVKSILAEMHGVGMPDHRALAFVGRICEVHEAGMESKQALVRLVQKIWGISPAPAPQQMFIAREPVNRGESVGSDASRPAASSSSSTSPAWTSPEGIAPMVPPRRVSFQGVGSEIGRRSSDSMGDSVRKNVTLLNDLGGPSPSPSFSSTVSSSSSGARSHRSTSPISHLMGGMGLGMGMGSAAPSETSMHRGPVLSVDVDAAGSVGVSGGADKLLIVYSLQQRSRITSFSGHTGPVTCVKIFRDHANDPLVASASMDSTLRIWKLGGGGGGDPGAFTGARLLSSFTTAKDVRHILTGHAKGIVCLDKCEDLQLLATGAMDRAVKLWNVSQGRNTATLIGHTRTVNSLRFMDQSQGYRILSAGQDRTMILWDSGRGSCIRVFKGHESWIRQVEAWGRDLAVTASNDRTLRVWDLRVHNCVQKLAEHKGAVTCMQVSKEQDAPVVYSGSTDSTVKIWDLRGGGGRCTATLEGHAEAVTGLALESPMAAGIGKSKNGGGSKLVHRKLVSVGEDKRVVEWDTRTGALLQSRMGHSDGISCVQVSKYGVIVTGSWDASVRLWEGIPISV</sequence>
<dbReference type="PROSITE" id="PS00678">
    <property type="entry name" value="WD_REPEATS_1"/>
    <property type="match status" value="4"/>
</dbReference>
<feature type="compositionally biased region" description="Low complexity" evidence="4">
    <location>
        <begin position="283"/>
        <end position="313"/>
    </location>
</feature>
<evidence type="ECO:0000259" key="5">
    <source>
        <dbReference type="PROSITE" id="PS50211"/>
    </source>
</evidence>
<evidence type="ECO:0000256" key="2">
    <source>
        <dbReference type="ARBA" id="ARBA00022737"/>
    </source>
</evidence>
<dbReference type="PROSITE" id="PS50211">
    <property type="entry name" value="DENN"/>
    <property type="match status" value="1"/>
</dbReference>
<feature type="region of interest" description="Disordered" evidence="4">
    <location>
        <begin position="257"/>
        <end position="337"/>
    </location>
</feature>
<dbReference type="EMBL" id="SDOX01000002">
    <property type="protein sequence ID" value="TFJ88314.1"/>
    <property type="molecule type" value="Genomic_DNA"/>
</dbReference>
<dbReference type="Gene3D" id="2.60.40.150">
    <property type="entry name" value="C2 domain"/>
    <property type="match status" value="1"/>
</dbReference>
<dbReference type="SUPFAM" id="SSF50978">
    <property type="entry name" value="WD40 repeat-like"/>
    <property type="match status" value="2"/>
</dbReference>
<feature type="region of interest" description="Disordered" evidence="4">
    <location>
        <begin position="883"/>
        <end position="1013"/>
    </location>
</feature>
<feature type="region of interest" description="Disordered" evidence="4">
    <location>
        <begin position="1638"/>
        <end position="1679"/>
    </location>
</feature>
<dbReference type="Gene3D" id="3.40.50.11500">
    <property type="match status" value="1"/>
</dbReference>
<dbReference type="InterPro" id="IPR015943">
    <property type="entry name" value="WD40/YVTN_repeat-like_dom_sf"/>
</dbReference>
<gene>
    <name evidence="6" type="ORF">NSK_000663</name>
</gene>
<dbReference type="CDD" id="cd00200">
    <property type="entry name" value="WD40"/>
    <property type="match status" value="1"/>
</dbReference>
<dbReference type="InterPro" id="IPR001680">
    <property type="entry name" value="WD40_rpt"/>
</dbReference>
<dbReference type="OrthoDB" id="496at2759"/>
<comment type="caution">
    <text evidence="6">The sequence shown here is derived from an EMBL/GenBank/DDBJ whole genome shotgun (WGS) entry which is preliminary data.</text>
</comment>
<evidence type="ECO:0000313" key="6">
    <source>
        <dbReference type="EMBL" id="TFJ88314.1"/>
    </source>
</evidence>
<feature type="compositionally biased region" description="Basic and acidic residues" evidence="4">
    <location>
        <begin position="958"/>
        <end position="984"/>
    </location>
</feature>
<dbReference type="Gene3D" id="2.130.10.10">
    <property type="entry name" value="YVTN repeat-like/Quinoprotein amine dehydrogenase"/>
    <property type="match status" value="3"/>
</dbReference>
<keyword evidence="2" id="KW-0677">Repeat</keyword>
<dbReference type="SMART" id="SM00799">
    <property type="entry name" value="DENN"/>
    <property type="match status" value="1"/>
</dbReference>
<feature type="repeat" description="WD" evidence="3">
    <location>
        <begin position="1801"/>
        <end position="1842"/>
    </location>
</feature>
<dbReference type="PROSITE" id="PS50294">
    <property type="entry name" value="WD_REPEATS_REGION"/>
    <property type="match status" value="5"/>
</dbReference>
<dbReference type="PROSITE" id="PS50082">
    <property type="entry name" value="WD_REPEATS_2"/>
    <property type="match status" value="6"/>
</dbReference>
<dbReference type="PANTHER" id="PTHR19848">
    <property type="entry name" value="WD40 REPEAT PROTEIN"/>
    <property type="match status" value="1"/>
</dbReference>
<feature type="region of interest" description="Disordered" evidence="4">
    <location>
        <begin position="1"/>
        <end position="40"/>
    </location>
</feature>
<feature type="compositionally biased region" description="Polar residues" evidence="4">
    <location>
        <begin position="847"/>
        <end position="859"/>
    </location>
</feature>
<dbReference type="InterPro" id="IPR043153">
    <property type="entry name" value="DENN_C"/>
</dbReference>
<dbReference type="InterPro" id="IPR037516">
    <property type="entry name" value="Tripartite_DENN"/>
</dbReference>
<feature type="compositionally biased region" description="Polar residues" evidence="4">
    <location>
        <begin position="266"/>
        <end position="275"/>
    </location>
</feature>
<feature type="compositionally biased region" description="Low complexity" evidence="4">
    <location>
        <begin position="1580"/>
        <end position="1600"/>
    </location>
</feature>